<dbReference type="GO" id="GO:0030544">
    <property type="term" value="F:Hsp70 protein binding"/>
    <property type="evidence" value="ECO:0007669"/>
    <property type="project" value="InterPro"/>
</dbReference>
<keyword evidence="4" id="KW-1185">Reference proteome</keyword>
<organism evidence="3 4">
    <name type="scientific">Nyctereutes procyonoides</name>
    <name type="common">Raccoon dog</name>
    <name type="synonym">Canis procyonoides</name>
    <dbReference type="NCBI Taxonomy" id="34880"/>
    <lineage>
        <taxon>Eukaryota</taxon>
        <taxon>Metazoa</taxon>
        <taxon>Chordata</taxon>
        <taxon>Craniata</taxon>
        <taxon>Vertebrata</taxon>
        <taxon>Euteleostomi</taxon>
        <taxon>Mammalia</taxon>
        <taxon>Eutheria</taxon>
        <taxon>Laurasiatheria</taxon>
        <taxon>Carnivora</taxon>
        <taxon>Caniformia</taxon>
        <taxon>Canidae</taxon>
        <taxon>Nyctereutes</taxon>
    </lineage>
</organism>
<protein>
    <submittedName>
        <fullName evidence="3">(raccoon dog) hypothetical protein</fullName>
    </submittedName>
</protein>
<dbReference type="InterPro" id="IPR036869">
    <property type="entry name" value="J_dom_sf"/>
</dbReference>
<dbReference type="Proteomes" id="UP000645828">
    <property type="component" value="Unassembled WGS sequence"/>
</dbReference>
<dbReference type="PANTHER" id="PTHR45168:SF4">
    <property type="entry name" value="SIMILAR TO DNAJ HOMOLOG SUBFAMILY B MEMBER 6 (HEAT SHOCK PROTEIN J2) (HSJ-2) (MRJ) (MDJ4)"/>
    <property type="match status" value="1"/>
</dbReference>
<dbReference type="InterPro" id="IPR043183">
    <property type="entry name" value="DNJB2/6-like"/>
</dbReference>
<sequence length="199" mass="22806">MTLKPELRTCSKSLLKHVDYSEVLDMQRHVLKGHPDKNHENKQAAERKIKQVAEVYEVRLDSPFEFGFTFRNCLHRFFFFFGGREESFFTASSRFPYFLKILCLLGHGNLTSFTSISFEDSWDGCLKSISTFTKIGIIENGQERVEVEDSQLKSSSTIGAPEWLSCKQTKKKKRQTKKQTLNSREQNNGHQRVGGGGDG</sequence>
<dbReference type="AlphaFoldDB" id="A0A811YYK2"/>
<reference evidence="3" key="1">
    <citation type="submission" date="2020-12" db="EMBL/GenBank/DDBJ databases">
        <authorList>
            <consortium name="Molecular Ecology Group"/>
        </authorList>
    </citation>
    <scope>NUCLEOTIDE SEQUENCE</scope>
    <source>
        <strain evidence="3">TBG_1078</strain>
    </source>
</reference>
<evidence type="ECO:0000256" key="1">
    <source>
        <dbReference type="ARBA" id="ARBA00023186"/>
    </source>
</evidence>
<dbReference type="Gene3D" id="1.10.287.110">
    <property type="entry name" value="DnaJ domain"/>
    <property type="match status" value="1"/>
</dbReference>
<dbReference type="EMBL" id="CAJHUB010000754">
    <property type="protein sequence ID" value="CAD7682587.1"/>
    <property type="molecule type" value="Genomic_DNA"/>
</dbReference>
<keyword evidence="1" id="KW-0143">Chaperone</keyword>
<comment type="caution">
    <text evidence="3">The sequence shown here is derived from an EMBL/GenBank/DDBJ whole genome shotgun (WGS) entry which is preliminary data.</text>
</comment>
<evidence type="ECO:0000313" key="3">
    <source>
        <dbReference type="EMBL" id="CAD7682587.1"/>
    </source>
</evidence>
<dbReference type="SUPFAM" id="SSF46565">
    <property type="entry name" value="Chaperone J-domain"/>
    <property type="match status" value="1"/>
</dbReference>
<evidence type="ECO:0000313" key="4">
    <source>
        <dbReference type="Proteomes" id="UP000645828"/>
    </source>
</evidence>
<gene>
    <name evidence="3" type="ORF">NYPRO_LOCUS15379</name>
</gene>
<evidence type="ECO:0000256" key="2">
    <source>
        <dbReference type="SAM" id="MobiDB-lite"/>
    </source>
</evidence>
<proteinExistence type="predicted"/>
<feature type="compositionally biased region" description="Polar residues" evidence="2">
    <location>
        <begin position="181"/>
        <end position="190"/>
    </location>
</feature>
<feature type="region of interest" description="Disordered" evidence="2">
    <location>
        <begin position="167"/>
        <end position="199"/>
    </location>
</feature>
<accession>A0A811YYK2</accession>
<dbReference type="PANTHER" id="PTHR45168">
    <property type="entry name" value="DNAJ HOMOLOG SUBFAMILY B MEMBER 2"/>
    <property type="match status" value="1"/>
</dbReference>
<dbReference type="GO" id="GO:0051082">
    <property type="term" value="F:unfolded protein binding"/>
    <property type="evidence" value="ECO:0007669"/>
    <property type="project" value="InterPro"/>
</dbReference>
<name>A0A811YYK2_NYCPR</name>
<feature type="compositionally biased region" description="Basic residues" evidence="2">
    <location>
        <begin position="168"/>
        <end position="177"/>
    </location>
</feature>